<dbReference type="Proteomes" id="UP001295684">
    <property type="component" value="Unassembled WGS sequence"/>
</dbReference>
<keyword evidence="2" id="KW-0677">Repeat</keyword>
<dbReference type="SUPFAM" id="SSF54695">
    <property type="entry name" value="POZ domain"/>
    <property type="match status" value="1"/>
</dbReference>
<feature type="compositionally biased region" description="Low complexity" evidence="3">
    <location>
        <begin position="49"/>
        <end position="66"/>
    </location>
</feature>
<name>A0AAD1U7E3_EUPCR</name>
<gene>
    <name evidence="5" type="ORF">ECRASSUSDP1_LOCUS1624</name>
</gene>
<dbReference type="Gene3D" id="2.120.10.80">
    <property type="entry name" value="Kelch-type beta propeller"/>
    <property type="match status" value="2"/>
</dbReference>
<keyword evidence="6" id="KW-1185">Reference proteome</keyword>
<feature type="compositionally biased region" description="Polar residues" evidence="3">
    <location>
        <begin position="7"/>
        <end position="16"/>
    </location>
</feature>
<evidence type="ECO:0000259" key="4">
    <source>
        <dbReference type="PROSITE" id="PS50097"/>
    </source>
</evidence>
<dbReference type="CDD" id="cd14733">
    <property type="entry name" value="BACK"/>
    <property type="match status" value="1"/>
</dbReference>
<dbReference type="EMBL" id="CAMPGE010001531">
    <property type="protein sequence ID" value="CAI2360323.1"/>
    <property type="molecule type" value="Genomic_DNA"/>
</dbReference>
<evidence type="ECO:0000313" key="6">
    <source>
        <dbReference type="Proteomes" id="UP001295684"/>
    </source>
</evidence>
<dbReference type="SUPFAM" id="SSF117281">
    <property type="entry name" value="Kelch motif"/>
    <property type="match status" value="1"/>
</dbReference>
<dbReference type="PROSITE" id="PS50097">
    <property type="entry name" value="BTB"/>
    <property type="match status" value="1"/>
</dbReference>
<dbReference type="SMART" id="SM00225">
    <property type="entry name" value="BTB"/>
    <property type="match status" value="1"/>
</dbReference>
<dbReference type="InterPro" id="IPR000210">
    <property type="entry name" value="BTB/POZ_dom"/>
</dbReference>
<accession>A0AAD1U7E3</accession>
<feature type="compositionally biased region" description="Polar residues" evidence="3">
    <location>
        <begin position="25"/>
        <end position="48"/>
    </location>
</feature>
<dbReference type="InterPro" id="IPR015915">
    <property type="entry name" value="Kelch-typ_b-propeller"/>
</dbReference>
<protein>
    <recommendedName>
        <fullName evidence="4">BTB domain-containing protein</fullName>
    </recommendedName>
</protein>
<dbReference type="Pfam" id="PF01344">
    <property type="entry name" value="Kelch_1"/>
    <property type="match status" value="1"/>
</dbReference>
<dbReference type="Pfam" id="PF24681">
    <property type="entry name" value="Kelch_KLHDC2_KLHL20_DRC7"/>
    <property type="match status" value="1"/>
</dbReference>
<dbReference type="SUPFAM" id="SSF50965">
    <property type="entry name" value="Galactose oxidase, central domain"/>
    <property type="match status" value="1"/>
</dbReference>
<proteinExistence type="predicted"/>
<sequence>MEKSPTKENNSPNSHPDYSMEEAKNTQVVRNQSTERVYPSQDRTGVQVSNHSSDNSDIEESSSTNTLTINSSRVSSASDRVTICFSDNGNFDSKIDHLEDAEAKPFWRKMEDLEGLPPTSRNCHSATSYGKYLIIFGGREGDGSKKILNDVFILNTSDEKWIEPEIIGETPNPRMGHTAQLYNHTIIIHGGWDGFKVLDDLVFLELQPTMDKVKIWTLVPKNQTTPARQFHTSSIIENKMYVFGGGDGKYWLNDLLVFNLISYEWEGPVETKGRAPSGRLQHAAIVYDKKIFIFGGEPDRYRQLNDLFYLDTKPINGSSKMIWHQPDTEGIPPTPRVSATGCLVDSEIYFFGGFDGHKWLNDLHTFDLKTMTWSKKTTFGHKPSPRCRHSTNHSNGNLYIFGGNDCDKSFNNVHTIHLYPPSTLKKDMKSLINDDLFSDVTFVLEDGVKIKAHRAILASRCEVFKKMLTSEMQESRKNEIEIKDIGPGKDMSSDTFKAIILYIYTDDVNFEDLQMVVNCLIASDKYDLIRLKKMCELELSKVITHDNVIDLLHLSDVYNASELRDICLDYAVKHFDIVTKRKDYDIFQKLSKKTIVELCIKGAGFARRFNQGSQKLQENHDT</sequence>
<comment type="caution">
    <text evidence="5">The sequence shown here is derived from an EMBL/GenBank/DDBJ whole genome shotgun (WGS) entry which is preliminary data.</text>
</comment>
<keyword evidence="1" id="KW-0880">Kelch repeat</keyword>
<feature type="region of interest" description="Disordered" evidence="3">
    <location>
        <begin position="1"/>
        <end position="66"/>
    </location>
</feature>
<dbReference type="Gene3D" id="3.30.710.10">
    <property type="entry name" value="Potassium Channel Kv1.1, Chain A"/>
    <property type="match status" value="1"/>
</dbReference>
<evidence type="ECO:0000313" key="5">
    <source>
        <dbReference type="EMBL" id="CAI2360323.1"/>
    </source>
</evidence>
<organism evidence="5 6">
    <name type="scientific">Euplotes crassus</name>
    <dbReference type="NCBI Taxonomy" id="5936"/>
    <lineage>
        <taxon>Eukaryota</taxon>
        <taxon>Sar</taxon>
        <taxon>Alveolata</taxon>
        <taxon>Ciliophora</taxon>
        <taxon>Intramacronucleata</taxon>
        <taxon>Spirotrichea</taxon>
        <taxon>Hypotrichia</taxon>
        <taxon>Euplotida</taxon>
        <taxon>Euplotidae</taxon>
        <taxon>Moneuplotes</taxon>
    </lineage>
</organism>
<feature type="domain" description="BTB" evidence="4">
    <location>
        <begin position="438"/>
        <end position="512"/>
    </location>
</feature>
<dbReference type="PANTHER" id="PTHR46093">
    <property type="entry name" value="ACYL-COA-BINDING DOMAIN-CONTAINING PROTEIN 5"/>
    <property type="match status" value="1"/>
</dbReference>
<evidence type="ECO:0000256" key="2">
    <source>
        <dbReference type="ARBA" id="ARBA00022737"/>
    </source>
</evidence>
<dbReference type="PANTHER" id="PTHR46093:SF18">
    <property type="entry name" value="FIBRONECTIN TYPE-III DOMAIN-CONTAINING PROTEIN"/>
    <property type="match status" value="1"/>
</dbReference>
<dbReference type="InterPro" id="IPR011333">
    <property type="entry name" value="SKP1/BTB/POZ_sf"/>
</dbReference>
<evidence type="ECO:0000256" key="3">
    <source>
        <dbReference type="SAM" id="MobiDB-lite"/>
    </source>
</evidence>
<dbReference type="InterPro" id="IPR011043">
    <property type="entry name" value="Gal_Oxase/kelch_b-propeller"/>
</dbReference>
<dbReference type="Pfam" id="PF00651">
    <property type="entry name" value="BTB"/>
    <property type="match status" value="1"/>
</dbReference>
<dbReference type="InterPro" id="IPR006652">
    <property type="entry name" value="Kelch_1"/>
</dbReference>
<reference evidence="5" key="1">
    <citation type="submission" date="2023-07" db="EMBL/GenBank/DDBJ databases">
        <authorList>
            <consortium name="AG Swart"/>
            <person name="Singh M."/>
            <person name="Singh A."/>
            <person name="Seah K."/>
            <person name="Emmerich C."/>
        </authorList>
    </citation>
    <scope>NUCLEOTIDE SEQUENCE</scope>
    <source>
        <strain evidence="5">DP1</strain>
    </source>
</reference>
<dbReference type="AlphaFoldDB" id="A0AAD1U7E3"/>
<evidence type="ECO:0000256" key="1">
    <source>
        <dbReference type="ARBA" id="ARBA00022441"/>
    </source>
</evidence>